<dbReference type="PANTHER" id="PTHR43741:SF2">
    <property type="entry name" value="FMN-DEPENDENT NADH:QUINONE OXIDOREDUCTASE"/>
    <property type="match status" value="1"/>
</dbReference>
<dbReference type="GO" id="GO:0010181">
    <property type="term" value="F:FMN binding"/>
    <property type="evidence" value="ECO:0007669"/>
    <property type="project" value="UniProtKB-UniRule"/>
</dbReference>
<dbReference type="InterPro" id="IPR050104">
    <property type="entry name" value="FMN-dep_NADH:Q_OxRdtase_AzoR1"/>
</dbReference>
<gene>
    <name evidence="6" type="primary">azoR</name>
    <name evidence="8" type="ORF">JJQ60_06390</name>
</gene>
<dbReference type="Gene3D" id="3.40.50.360">
    <property type="match status" value="1"/>
</dbReference>
<dbReference type="EC" id="1.7.1.17" evidence="6"/>
<dbReference type="GO" id="GO:0016655">
    <property type="term" value="F:oxidoreductase activity, acting on NAD(P)H, quinone or similar compound as acceptor"/>
    <property type="evidence" value="ECO:0007669"/>
    <property type="project" value="InterPro"/>
</dbReference>
<dbReference type="SUPFAM" id="SSF52218">
    <property type="entry name" value="Flavoproteins"/>
    <property type="match status" value="1"/>
</dbReference>
<evidence type="ECO:0000256" key="4">
    <source>
        <dbReference type="ARBA" id="ARBA00023027"/>
    </source>
</evidence>
<comment type="similarity">
    <text evidence="6">Belongs to the azoreductase type 1 family.</text>
</comment>
<accession>A0A936ZVT5</accession>
<name>A0A936ZVT5_9FLAO</name>
<comment type="subunit">
    <text evidence="6">Homodimer.</text>
</comment>
<dbReference type="GO" id="GO:0009055">
    <property type="term" value="F:electron transfer activity"/>
    <property type="evidence" value="ECO:0007669"/>
    <property type="project" value="UniProtKB-UniRule"/>
</dbReference>
<evidence type="ECO:0000313" key="8">
    <source>
        <dbReference type="EMBL" id="MBL0683136.1"/>
    </source>
</evidence>
<reference evidence="8" key="1">
    <citation type="submission" date="2021-01" db="EMBL/GenBank/DDBJ databases">
        <authorList>
            <person name="Zhong Y.L."/>
        </authorList>
    </citation>
    <scope>NUCLEOTIDE SEQUENCE</scope>
    <source>
        <strain evidence="8">KCTC 23302</strain>
    </source>
</reference>
<dbReference type="InterPro" id="IPR003680">
    <property type="entry name" value="Flavodoxin_fold"/>
</dbReference>
<dbReference type="InterPro" id="IPR023048">
    <property type="entry name" value="NADH:quinone_OxRdtase_FMN_depd"/>
</dbReference>
<dbReference type="GO" id="GO:0016652">
    <property type="term" value="F:oxidoreductase activity, acting on NAD(P)H as acceptor"/>
    <property type="evidence" value="ECO:0007669"/>
    <property type="project" value="UniProtKB-UniRule"/>
</dbReference>
<keyword evidence="1 6" id="KW-0285">Flavoprotein</keyword>
<evidence type="ECO:0000256" key="6">
    <source>
        <dbReference type="HAMAP-Rule" id="MF_01216"/>
    </source>
</evidence>
<evidence type="ECO:0000313" key="9">
    <source>
        <dbReference type="Proteomes" id="UP000651057"/>
    </source>
</evidence>
<dbReference type="PANTHER" id="PTHR43741">
    <property type="entry name" value="FMN-DEPENDENT NADH-AZOREDUCTASE 1"/>
    <property type="match status" value="1"/>
</dbReference>
<evidence type="ECO:0000256" key="1">
    <source>
        <dbReference type="ARBA" id="ARBA00022630"/>
    </source>
</evidence>
<dbReference type="RefSeq" id="WP_201917835.1">
    <property type="nucleotide sequence ID" value="NZ_BAABAX010000023.1"/>
</dbReference>
<feature type="binding site" evidence="6">
    <location>
        <begin position="16"/>
        <end position="18"/>
    </location>
    <ligand>
        <name>FMN</name>
        <dbReference type="ChEBI" id="CHEBI:58210"/>
    </ligand>
</feature>
<comment type="catalytic activity">
    <reaction evidence="5">
        <text>N,N-dimethyl-1,4-phenylenediamine + anthranilate + 2 NAD(+) = 2-(4-dimethylaminophenyl)diazenylbenzoate + 2 NADH + 2 H(+)</text>
        <dbReference type="Rhea" id="RHEA:55872"/>
        <dbReference type="ChEBI" id="CHEBI:15378"/>
        <dbReference type="ChEBI" id="CHEBI:15783"/>
        <dbReference type="ChEBI" id="CHEBI:16567"/>
        <dbReference type="ChEBI" id="CHEBI:57540"/>
        <dbReference type="ChEBI" id="CHEBI:57945"/>
        <dbReference type="ChEBI" id="CHEBI:71579"/>
        <dbReference type="EC" id="1.7.1.17"/>
    </reaction>
    <physiologicalReaction direction="right-to-left" evidence="5">
        <dbReference type="Rhea" id="RHEA:55874"/>
    </physiologicalReaction>
</comment>
<keyword evidence="3 6" id="KW-0560">Oxidoreductase</keyword>
<dbReference type="Pfam" id="PF02525">
    <property type="entry name" value="Flavodoxin_2"/>
    <property type="match status" value="1"/>
</dbReference>
<dbReference type="Proteomes" id="UP000651057">
    <property type="component" value="Unassembled WGS sequence"/>
</dbReference>
<feature type="binding site" evidence="6">
    <location>
        <begin position="96"/>
        <end position="99"/>
    </location>
    <ligand>
        <name>FMN</name>
        <dbReference type="ChEBI" id="CHEBI:58210"/>
    </ligand>
</feature>
<keyword evidence="2 6" id="KW-0288">FMN</keyword>
<comment type="cofactor">
    <cofactor evidence="6">
        <name>FMN</name>
        <dbReference type="ChEBI" id="CHEBI:58210"/>
    </cofactor>
    <text evidence="6">Binds 1 FMN per subunit.</text>
</comment>
<comment type="caution">
    <text evidence="8">The sequence shown here is derived from an EMBL/GenBank/DDBJ whole genome shotgun (WGS) entry which is preliminary data.</text>
</comment>
<keyword evidence="4 6" id="KW-0520">NAD</keyword>
<dbReference type="HAMAP" id="MF_01216">
    <property type="entry name" value="Azoreductase_type1"/>
    <property type="match status" value="1"/>
</dbReference>
<comment type="catalytic activity">
    <reaction evidence="6">
        <text>2 a quinone + NADH + H(+) = 2 a 1,4-benzosemiquinone + NAD(+)</text>
        <dbReference type="Rhea" id="RHEA:65952"/>
        <dbReference type="ChEBI" id="CHEBI:15378"/>
        <dbReference type="ChEBI" id="CHEBI:57540"/>
        <dbReference type="ChEBI" id="CHEBI:57945"/>
        <dbReference type="ChEBI" id="CHEBI:132124"/>
        <dbReference type="ChEBI" id="CHEBI:134225"/>
    </reaction>
</comment>
<keyword evidence="9" id="KW-1185">Reference proteome</keyword>
<sequence length="198" mass="21973">MKKLLRIDSSPRKNSSISRQLADVLQEKIENLGNHTTVSRDVYYDDLIKLGNEDSVTAYFTPVNQQTEIQREAITASNTLATEFADADTYLFAVPMYNFGVTAGLKAYIDLIARAGISFKYTENGPEGLLKGKKAYVIITTGGTKLGTEVDYVSGYMTTFLNFVGITDIEFINSDQVMVNAEKILSDAKEEINELIIK</sequence>
<evidence type="ECO:0000256" key="3">
    <source>
        <dbReference type="ARBA" id="ARBA00023002"/>
    </source>
</evidence>
<organism evidence="8 9">
    <name type="scientific">Aquimarina mytili</name>
    <dbReference type="NCBI Taxonomy" id="874423"/>
    <lineage>
        <taxon>Bacteria</taxon>
        <taxon>Pseudomonadati</taxon>
        <taxon>Bacteroidota</taxon>
        <taxon>Flavobacteriia</taxon>
        <taxon>Flavobacteriales</taxon>
        <taxon>Flavobacteriaceae</taxon>
        <taxon>Aquimarina</taxon>
    </lineage>
</organism>
<protein>
    <recommendedName>
        <fullName evidence="6">FMN dependent NADH:quinone oxidoreductase</fullName>
        <ecNumber evidence="6">1.6.5.-</ecNumber>
    </recommendedName>
    <alternativeName>
        <fullName evidence="6">Azo-dye reductase</fullName>
    </alternativeName>
    <alternativeName>
        <fullName evidence="6">FMN-dependent NADH-azo compound oxidoreductase</fullName>
    </alternativeName>
    <alternativeName>
        <fullName evidence="6">FMN-dependent NADH-azoreductase</fullName>
        <ecNumber evidence="6">1.7.1.17</ecNumber>
    </alternativeName>
</protein>
<feature type="domain" description="Flavodoxin-like fold" evidence="7">
    <location>
        <begin position="2"/>
        <end position="194"/>
    </location>
</feature>
<comment type="function">
    <text evidence="6">Also exhibits azoreductase activity. Catalyzes the reductive cleavage of the azo bond in aromatic azo compounds to the corresponding amines.</text>
</comment>
<dbReference type="AlphaFoldDB" id="A0A936ZVT5"/>
<evidence type="ECO:0000256" key="5">
    <source>
        <dbReference type="ARBA" id="ARBA00048542"/>
    </source>
</evidence>
<comment type="function">
    <text evidence="6">Quinone reductase that provides resistance to thiol-specific stress caused by electrophilic quinones.</text>
</comment>
<dbReference type="EMBL" id="JAERQJ010000002">
    <property type="protein sequence ID" value="MBL0683136.1"/>
    <property type="molecule type" value="Genomic_DNA"/>
</dbReference>
<feature type="binding site" evidence="6">
    <location>
        <begin position="140"/>
        <end position="143"/>
    </location>
    <ligand>
        <name>FMN</name>
        <dbReference type="ChEBI" id="CHEBI:58210"/>
    </ligand>
</feature>
<evidence type="ECO:0000256" key="2">
    <source>
        <dbReference type="ARBA" id="ARBA00022643"/>
    </source>
</evidence>
<feature type="binding site" evidence="6">
    <location>
        <position position="10"/>
    </location>
    <ligand>
        <name>FMN</name>
        <dbReference type="ChEBI" id="CHEBI:58210"/>
    </ligand>
</feature>
<dbReference type="InterPro" id="IPR029039">
    <property type="entry name" value="Flavoprotein-like_sf"/>
</dbReference>
<dbReference type="EC" id="1.6.5.-" evidence="6"/>
<proteinExistence type="inferred from homology"/>
<evidence type="ECO:0000259" key="7">
    <source>
        <dbReference type="Pfam" id="PF02525"/>
    </source>
</evidence>